<evidence type="ECO:0000256" key="1">
    <source>
        <dbReference type="SAM" id="Coils"/>
    </source>
</evidence>
<dbReference type="InParanoid" id="A0A0H2RS13"/>
<protein>
    <recommendedName>
        <fullName evidence="5">Hyaluronan-mediated motility receptor C-terminal domain-containing protein</fullName>
    </recommendedName>
</protein>
<evidence type="ECO:0000313" key="3">
    <source>
        <dbReference type="EMBL" id="KLO12253.1"/>
    </source>
</evidence>
<evidence type="ECO:0000313" key="4">
    <source>
        <dbReference type="Proteomes" id="UP000053477"/>
    </source>
</evidence>
<feature type="region of interest" description="Disordered" evidence="2">
    <location>
        <begin position="167"/>
        <end position="197"/>
    </location>
</feature>
<feature type="compositionally biased region" description="Basic and acidic residues" evidence="2">
    <location>
        <begin position="170"/>
        <end position="183"/>
    </location>
</feature>
<dbReference type="EMBL" id="KQ085981">
    <property type="protein sequence ID" value="KLO12253.1"/>
    <property type="molecule type" value="Genomic_DNA"/>
</dbReference>
<feature type="coiled-coil region" evidence="1">
    <location>
        <begin position="413"/>
        <end position="475"/>
    </location>
</feature>
<proteinExistence type="predicted"/>
<sequence>MAGTLRQHEGRLKHERDDQTLSLKYESLKSKYLKLQKENEKLRTSDAPAANEGTDSSAKLTYLRRKLEDLEQVHKEGKAKHHAELSAVRSELDRYRKISNEQSDQLARMKQQHEASEVRLQDMKKAVSADQAEVRGLKLKLKQLEQERDKLSGKHTDAASLRRALNAAESKGKTELQTRDRQLGDTQKTLADERKKVSSLQEKVRSIMAKAEEDCRQCESREKELKTRLKDAEGRAKDADIRYAALEESNASNASNSRMEISQLKTLVSVVTEQYAELASSTIPKGEYEQLRLQAIESRFSVLRLERKLGNVNDMVESLASLSRQLQMDNELLSAELRDANDTVQWLLSTSQTESMETIPESLTLSYDHDKTELAFYKSLEEAHSAILRNILDISHMQAEKMLSCIRVTVHDLAAAEDLISETKEEVGSAQQENVRLSGLVEASRKEIASLSQLVAQKSNEVSALEKTVKGKEGELMDNEKRSRSELCKRDELLAREREVTSRLQSTVQKCKMAEDALRAEIDQLSNGIADADIYREAYESIAEEMRNLVARNTLAEEEAERLSKFNAEILGHRNPVQKICYVDKIRRELAETKQKLLVSTRETEVASDERNALKNELCLYKSVAVPFDGKPKSNLTRVRRIPLTALSENSKKESPSAIDMRKYVPDGDMTIDELH</sequence>
<evidence type="ECO:0008006" key="5">
    <source>
        <dbReference type="Google" id="ProtNLM"/>
    </source>
</evidence>
<dbReference type="OrthoDB" id="419631at2759"/>
<name>A0A0H2RS13_9AGAM</name>
<gene>
    <name evidence="3" type="ORF">SCHPADRAFT_875665</name>
</gene>
<feature type="region of interest" description="Disordered" evidence="2">
    <location>
        <begin position="39"/>
        <end position="58"/>
    </location>
</feature>
<keyword evidence="1" id="KW-0175">Coiled coil</keyword>
<evidence type="ECO:0000256" key="2">
    <source>
        <dbReference type="SAM" id="MobiDB-lite"/>
    </source>
</evidence>
<dbReference type="Proteomes" id="UP000053477">
    <property type="component" value="Unassembled WGS sequence"/>
</dbReference>
<organism evidence="3 4">
    <name type="scientific">Schizopora paradoxa</name>
    <dbReference type="NCBI Taxonomy" id="27342"/>
    <lineage>
        <taxon>Eukaryota</taxon>
        <taxon>Fungi</taxon>
        <taxon>Dikarya</taxon>
        <taxon>Basidiomycota</taxon>
        <taxon>Agaricomycotina</taxon>
        <taxon>Agaricomycetes</taxon>
        <taxon>Hymenochaetales</taxon>
        <taxon>Schizoporaceae</taxon>
        <taxon>Schizopora</taxon>
    </lineage>
</organism>
<accession>A0A0H2RS13</accession>
<keyword evidence="4" id="KW-1185">Reference proteome</keyword>
<dbReference type="STRING" id="27342.A0A0H2RS13"/>
<dbReference type="AlphaFoldDB" id="A0A0H2RS13"/>
<reference evidence="3 4" key="1">
    <citation type="submission" date="2015-04" db="EMBL/GenBank/DDBJ databases">
        <title>Complete genome sequence of Schizopora paradoxa KUC8140, a cosmopolitan wood degrader in East Asia.</title>
        <authorList>
            <consortium name="DOE Joint Genome Institute"/>
            <person name="Min B."/>
            <person name="Park H."/>
            <person name="Jang Y."/>
            <person name="Kim J.-J."/>
            <person name="Kim K.H."/>
            <person name="Pangilinan J."/>
            <person name="Lipzen A."/>
            <person name="Riley R."/>
            <person name="Grigoriev I.V."/>
            <person name="Spatafora J.W."/>
            <person name="Choi I.-G."/>
        </authorList>
    </citation>
    <scope>NUCLEOTIDE SEQUENCE [LARGE SCALE GENOMIC DNA]</scope>
    <source>
        <strain evidence="3 4">KUC8140</strain>
    </source>
</reference>